<sequence length="47" mass="5444">MSKRLEKKVSKIFQIQKQIGIGLSIFCENKKAIAENYIPQSLFLFVI</sequence>
<accession>A0A066WPH6</accession>
<proteinExistence type="predicted"/>
<reference evidence="1 2" key="1">
    <citation type="submission" date="2014-05" db="EMBL/GenBank/DDBJ databases">
        <title>Genome Sequence of Flavobacterium sp. EM1321.</title>
        <authorList>
            <person name="Shin S.-K."/>
            <person name="Yi H."/>
        </authorList>
    </citation>
    <scope>NUCLEOTIDE SEQUENCE [LARGE SCALE GENOMIC DNA]</scope>
    <source>
        <strain evidence="1 2">EM1321</strain>
    </source>
</reference>
<evidence type="ECO:0000313" key="2">
    <source>
        <dbReference type="Proteomes" id="UP000027064"/>
    </source>
</evidence>
<dbReference type="PATRIC" id="fig|1492738.3.peg.1150"/>
<name>A0A066WPH6_9FLAO</name>
<gene>
    <name evidence="1" type="ORF">FEM21_11570</name>
</gene>
<keyword evidence="2" id="KW-1185">Reference proteome</keyword>
<dbReference type="EMBL" id="JNCA01000010">
    <property type="protein sequence ID" value="KDN55766.1"/>
    <property type="molecule type" value="Genomic_DNA"/>
</dbReference>
<organism evidence="1 2">
    <name type="scientific">Flavobacterium seoulense</name>
    <dbReference type="NCBI Taxonomy" id="1492738"/>
    <lineage>
        <taxon>Bacteria</taxon>
        <taxon>Pseudomonadati</taxon>
        <taxon>Bacteroidota</taxon>
        <taxon>Flavobacteriia</taxon>
        <taxon>Flavobacteriales</taxon>
        <taxon>Flavobacteriaceae</taxon>
        <taxon>Flavobacterium</taxon>
    </lineage>
</organism>
<comment type="caution">
    <text evidence="1">The sequence shown here is derived from an EMBL/GenBank/DDBJ whole genome shotgun (WGS) entry which is preliminary data.</text>
</comment>
<evidence type="ECO:0000313" key="1">
    <source>
        <dbReference type="EMBL" id="KDN55766.1"/>
    </source>
</evidence>
<protein>
    <submittedName>
        <fullName evidence="1">Uncharacterized protein</fullName>
    </submittedName>
</protein>
<dbReference type="Proteomes" id="UP000027064">
    <property type="component" value="Unassembled WGS sequence"/>
</dbReference>
<dbReference type="AlphaFoldDB" id="A0A066WPH6"/>